<dbReference type="EMBL" id="BK015452">
    <property type="protein sequence ID" value="DAE07593.1"/>
    <property type="molecule type" value="Genomic_DNA"/>
</dbReference>
<keyword evidence="1" id="KW-0472">Membrane</keyword>
<feature type="transmembrane region" description="Helical" evidence="1">
    <location>
        <begin position="113"/>
        <end position="131"/>
    </location>
</feature>
<feature type="transmembrane region" description="Helical" evidence="1">
    <location>
        <begin position="17"/>
        <end position="39"/>
    </location>
</feature>
<organism evidence="2">
    <name type="scientific">Podoviridae sp. ctnCN2</name>
    <dbReference type="NCBI Taxonomy" id="2825274"/>
    <lineage>
        <taxon>Viruses</taxon>
        <taxon>Duplodnaviria</taxon>
        <taxon>Heunggongvirae</taxon>
        <taxon>Uroviricota</taxon>
        <taxon>Caudoviricetes</taxon>
    </lineage>
</organism>
<feature type="transmembrane region" description="Helical" evidence="1">
    <location>
        <begin position="90"/>
        <end position="107"/>
    </location>
</feature>
<feature type="transmembrane region" description="Helical" evidence="1">
    <location>
        <begin position="59"/>
        <end position="78"/>
    </location>
</feature>
<keyword evidence="1" id="KW-1133">Transmembrane helix</keyword>
<evidence type="ECO:0000256" key="1">
    <source>
        <dbReference type="SAM" id="Phobius"/>
    </source>
</evidence>
<protein>
    <submittedName>
        <fullName evidence="2">Uncharacterized protein</fullName>
    </submittedName>
</protein>
<sequence length="161" mass="17845">MGDYPGSGARYCLSDGVLPMSAVLVKFVSCVLLLIFGIMFGFDLVPPYYHVGTADANSWATALMTLCLAQSAMTLLAMNNCIRCRVWSDFLLQITGLVFIILGGAFVTKYPPFTWAMWLFPLLGLLCLTTGREFSRYSRNKLQPPSIRSGGADRMELHDRT</sequence>
<keyword evidence="1" id="KW-0812">Transmembrane</keyword>
<proteinExistence type="predicted"/>
<evidence type="ECO:0000313" key="2">
    <source>
        <dbReference type="EMBL" id="DAE07593.1"/>
    </source>
</evidence>
<reference evidence="2" key="1">
    <citation type="journal article" date="2021" name="Proc. Natl. Acad. Sci. U.S.A.">
        <title>A Catalog of Tens of Thousands of Viruses from Human Metagenomes Reveals Hidden Associations with Chronic Diseases.</title>
        <authorList>
            <person name="Tisza M.J."/>
            <person name="Buck C.B."/>
        </authorList>
    </citation>
    <scope>NUCLEOTIDE SEQUENCE</scope>
    <source>
        <strain evidence="2">CtnCN2</strain>
    </source>
</reference>
<accession>A0A8S5PMC9</accession>
<name>A0A8S5PMC9_9CAUD</name>